<reference evidence="1 2" key="1">
    <citation type="submission" date="2016-10" db="EMBL/GenBank/DDBJ databases">
        <title>Evaluation of Human, Veterinary and Environmental Mycobacterium chelonae Isolates by Core Genome Phylogenomic Analysis, Targeted Gene Comparison, and Anti-microbial Susceptibility Patterns: A Tale of Mistaken Identities.</title>
        <authorList>
            <person name="Fogelson S.B."/>
            <person name="Camus A.C."/>
            <person name="Lorenz W."/>
            <person name="Vasireddy R."/>
            <person name="Vasireddy S."/>
            <person name="Smith T."/>
            <person name="Brown-Elliott B.A."/>
            <person name="Wallace R.J.Jr."/>
            <person name="Hasan N.A."/>
            <person name="Reischl U."/>
            <person name="Sanchez S."/>
        </authorList>
    </citation>
    <scope>NUCLEOTIDE SEQUENCE [LARGE SCALE GENOMIC DNA]</scope>
    <source>
        <strain evidence="1 2">15515</strain>
    </source>
</reference>
<comment type="caution">
    <text evidence="1">The sequence shown here is derived from an EMBL/GenBank/DDBJ whole genome shotgun (WGS) entry which is preliminary data.</text>
</comment>
<evidence type="ECO:0000313" key="1">
    <source>
        <dbReference type="EMBL" id="OHU57126.1"/>
    </source>
</evidence>
<protein>
    <submittedName>
        <fullName evidence="1">Uncharacterized protein</fullName>
    </submittedName>
</protein>
<sequence length="153" mass="16707">MQLVFTSQRTATALEIAALETELKARLRAEFDKTPFAQDLPAPSSDVTFRLNGGRGEPATLSVTGPSSDIIRAVMRWCTCCSTVHTFEEVVYLQGEDRWAADDPHTGRTVEERRVYTATTGSADDHLDGDRPITLGTRQPISFVVESFSAGVG</sequence>
<evidence type="ECO:0000313" key="2">
    <source>
        <dbReference type="Proteomes" id="UP000180043"/>
    </source>
</evidence>
<accession>A0A1S1LS65</accession>
<name>A0A1S1LS65_MYCCH</name>
<organism evidence="1 2">
    <name type="scientific">Mycobacteroides chelonae</name>
    <name type="common">Mycobacterium chelonae</name>
    <dbReference type="NCBI Taxonomy" id="1774"/>
    <lineage>
        <taxon>Bacteria</taxon>
        <taxon>Bacillati</taxon>
        <taxon>Actinomycetota</taxon>
        <taxon>Actinomycetes</taxon>
        <taxon>Mycobacteriales</taxon>
        <taxon>Mycobacteriaceae</taxon>
        <taxon>Mycobacteroides</taxon>
    </lineage>
</organism>
<proteinExistence type="predicted"/>
<gene>
    <name evidence="1" type="ORF">BKG82_13140</name>
</gene>
<dbReference type="EMBL" id="MLIQ01000014">
    <property type="protein sequence ID" value="OHU57126.1"/>
    <property type="molecule type" value="Genomic_DNA"/>
</dbReference>
<dbReference type="AlphaFoldDB" id="A0A1S1LS65"/>
<dbReference type="Proteomes" id="UP000180043">
    <property type="component" value="Unassembled WGS sequence"/>
</dbReference>
<dbReference type="RefSeq" id="WP_070947501.1">
    <property type="nucleotide sequence ID" value="NZ_MLIQ01000014.1"/>
</dbReference>